<evidence type="ECO:0000313" key="1">
    <source>
        <dbReference type="EMBL" id="CAF1672853.1"/>
    </source>
</evidence>
<evidence type="ECO:0000313" key="2">
    <source>
        <dbReference type="EMBL" id="CAF4550321.1"/>
    </source>
</evidence>
<protein>
    <recommendedName>
        <fullName evidence="4">Acetyl-CoA carboxylase biotin carboxyl carrier protein subunit</fullName>
    </recommendedName>
</protein>
<accession>A0A8S2YAR0</accession>
<gene>
    <name evidence="1" type="ORF">OVA965_LOCUS45787</name>
    <name evidence="2" type="ORF">TMI583_LOCUS49633</name>
</gene>
<dbReference type="Proteomes" id="UP000682733">
    <property type="component" value="Unassembled WGS sequence"/>
</dbReference>
<evidence type="ECO:0000313" key="3">
    <source>
        <dbReference type="Proteomes" id="UP000682733"/>
    </source>
</evidence>
<dbReference type="EMBL" id="CAJOBA010109958">
    <property type="protein sequence ID" value="CAF4550321.1"/>
    <property type="molecule type" value="Genomic_DNA"/>
</dbReference>
<sequence>KSTLSGKIKKVHVTSGQQVQGDDLIIELELT</sequence>
<comment type="caution">
    <text evidence="2">The sequence shown here is derived from an EMBL/GenBank/DDBJ whole genome shotgun (WGS) entry which is preliminary data.</text>
</comment>
<name>A0A8S2YAR0_9BILA</name>
<dbReference type="Gene3D" id="2.40.50.100">
    <property type="match status" value="1"/>
</dbReference>
<organism evidence="2 3">
    <name type="scientific">Didymodactylos carnosus</name>
    <dbReference type="NCBI Taxonomy" id="1234261"/>
    <lineage>
        <taxon>Eukaryota</taxon>
        <taxon>Metazoa</taxon>
        <taxon>Spiralia</taxon>
        <taxon>Gnathifera</taxon>
        <taxon>Rotifera</taxon>
        <taxon>Eurotatoria</taxon>
        <taxon>Bdelloidea</taxon>
        <taxon>Philodinida</taxon>
        <taxon>Philodinidae</taxon>
        <taxon>Didymodactylos</taxon>
    </lineage>
</organism>
<dbReference type="AlphaFoldDB" id="A0A8S2YAR0"/>
<evidence type="ECO:0008006" key="4">
    <source>
        <dbReference type="Google" id="ProtNLM"/>
    </source>
</evidence>
<proteinExistence type="predicted"/>
<dbReference type="EMBL" id="CAJNOK010075443">
    <property type="protein sequence ID" value="CAF1672853.1"/>
    <property type="molecule type" value="Genomic_DNA"/>
</dbReference>
<reference evidence="2" key="1">
    <citation type="submission" date="2021-02" db="EMBL/GenBank/DDBJ databases">
        <authorList>
            <person name="Nowell W R."/>
        </authorList>
    </citation>
    <scope>NUCLEOTIDE SEQUENCE</scope>
</reference>
<dbReference type="Proteomes" id="UP000677228">
    <property type="component" value="Unassembled WGS sequence"/>
</dbReference>
<feature type="non-terminal residue" evidence="2">
    <location>
        <position position="1"/>
    </location>
</feature>